<sequence length="108" mass="12409">MSIESFKILQGIEVRTRVRIYGPTNSYIPIPSFARYLGFDDKAQVIVIKGGLYHIYEATLRRLSSTRYGVTLPRRTIEALNLNNNDEVTVIMLRPTTQEYTIKKGNEN</sequence>
<dbReference type="OrthoDB" id="26647at2157"/>
<accession>A8MBK6</accession>
<evidence type="ECO:0000313" key="2">
    <source>
        <dbReference type="Proteomes" id="UP000001137"/>
    </source>
</evidence>
<dbReference type="RefSeq" id="WP_012186958.1">
    <property type="nucleotide sequence ID" value="NC_009954.1"/>
</dbReference>
<evidence type="ECO:0000313" key="1">
    <source>
        <dbReference type="EMBL" id="ABW02739.1"/>
    </source>
</evidence>
<keyword evidence="2" id="KW-1185">Reference proteome</keyword>
<dbReference type="eggNOG" id="arCOG10506">
    <property type="taxonomic scope" value="Archaea"/>
</dbReference>
<dbReference type="KEGG" id="cma:Cmaq_1922"/>
<dbReference type="EMBL" id="CP000852">
    <property type="protein sequence ID" value="ABW02739.1"/>
    <property type="molecule type" value="Genomic_DNA"/>
</dbReference>
<reference evidence="1 2" key="1">
    <citation type="submission" date="2007-10" db="EMBL/GenBank/DDBJ databases">
        <title>Complete sequence of Caldivirga maquilingensis IC-167.</title>
        <authorList>
            <consortium name="US DOE Joint Genome Institute"/>
            <person name="Copeland A."/>
            <person name="Lucas S."/>
            <person name="Lapidus A."/>
            <person name="Barry K."/>
            <person name="Glavina del Rio T."/>
            <person name="Dalin E."/>
            <person name="Tice H."/>
            <person name="Pitluck S."/>
            <person name="Saunders E."/>
            <person name="Brettin T."/>
            <person name="Bruce D."/>
            <person name="Detter J.C."/>
            <person name="Han C."/>
            <person name="Schmutz J."/>
            <person name="Larimer F."/>
            <person name="Land M."/>
            <person name="Hauser L."/>
            <person name="Kyrpides N."/>
            <person name="Ivanova N."/>
            <person name="Biddle J.F."/>
            <person name="Zhang Z."/>
            <person name="Fitz-Gibbon S.T."/>
            <person name="Lowe T.M."/>
            <person name="Saltikov C."/>
            <person name="House C.H."/>
            <person name="Richardson P."/>
        </authorList>
    </citation>
    <scope>NUCLEOTIDE SEQUENCE [LARGE SCALE GENOMIC DNA]</scope>
    <source>
        <strain evidence="2">ATCC 700844 / DSM 13496 / JCM 10307 / IC-167</strain>
    </source>
</reference>
<gene>
    <name evidence="1" type="ordered locus">Cmaq_1922</name>
</gene>
<dbReference type="AlphaFoldDB" id="A8MBK6"/>
<dbReference type="HOGENOM" id="CLU_2190903_0_0_2"/>
<organism evidence="1 2">
    <name type="scientific">Caldivirga maquilingensis (strain ATCC 700844 / DSM 13496 / JCM 10307 / IC-167)</name>
    <dbReference type="NCBI Taxonomy" id="397948"/>
    <lineage>
        <taxon>Archaea</taxon>
        <taxon>Thermoproteota</taxon>
        <taxon>Thermoprotei</taxon>
        <taxon>Thermoproteales</taxon>
        <taxon>Thermoproteaceae</taxon>
        <taxon>Caldivirga</taxon>
    </lineage>
</organism>
<protein>
    <submittedName>
        <fullName evidence="1">Uncharacterized protein</fullName>
    </submittedName>
</protein>
<dbReference type="Proteomes" id="UP000001137">
    <property type="component" value="Chromosome"/>
</dbReference>
<name>A8MBK6_CALMQ</name>
<dbReference type="GeneID" id="5708846"/>
<proteinExistence type="predicted"/>